<dbReference type="AlphaFoldDB" id="A0A382YLG7"/>
<feature type="non-terminal residue" evidence="1">
    <location>
        <position position="56"/>
    </location>
</feature>
<proteinExistence type="predicted"/>
<name>A0A382YLG7_9ZZZZ</name>
<accession>A0A382YLG7</accession>
<gene>
    <name evidence="1" type="ORF">METZ01_LOCUS436192</name>
</gene>
<protein>
    <submittedName>
        <fullName evidence="1">Uncharacterized protein</fullName>
    </submittedName>
</protein>
<reference evidence="1" key="1">
    <citation type="submission" date="2018-05" db="EMBL/GenBank/DDBJ databases">
        <authorList>
            <person name="Lanie J.A."/>
            <person name="Ng W.-L."/>
            <person name="Kazmierczak K.M."/>
            <person name="Andrzejewski T.M."/>
            <person name="Davidsen T.M."/>
            <person name="Wayne K.J."/>
            <person name="Tettelin H."/>
            <person name="Glass J.I."/>
            <person name="Rusch D."/>
            <person name="Podicherti R."/>
            <person name="Tsui H.-C.T."/>
            <person name="Winkler M.E."/>
        </authorList>
    </citation>
    <scope>NUCLEOTIDE SEQUENCE</scope>
</reference>
<evidence type="ECO:0000313" key="1">
    <source>
        <dbReference type="EMBL" id="SVD83338.1"/>
    </source>
</evidence>
<organism evidence="1">
    <name type="scientific">marine metagenome</name>
    <dbReference type="NCBI Taxonomy" id="408172"/>
    <lineage>
        <taxon>unclassified sequences</taxon>
        <taxon>metagenomes</taxon>
        <taxon>ecological metagenomes</taxon>
    </lineage>
</organism>
<sequence length="56" mass="5900">MDKRSRNWVICAGLTALVFLFMGSDPCSSEEYEAGLCEYDDTATGLGACSCLGALG</sequence>
<dbReference type="EMBL" id="UINC01176280">
    <property type="protein sequence ID" value="SVD83338.1"/>
    <property type="molecule type" value="Genomic_DNA"/>
</dbReference>